<dbReference type="Gene3D" id="3.40.50.2000">
    <property type="entry name" value="Glycogen Phosphorylase B"/>
    <property type="match status" value="1"/>
</dbReference>
<organism evidence="2 3">
    <name type="scientific">Pontibacter korlensis</name>
    <dbReference type="NCBI Taxonomy" id="400092"/>
    <lineage>
        <taxon>Bacteria</taxon>
        <taxon>Pseudomonadati</taxon>
        <taxon>Bacteroidota</taxon>
        <taxon>Cytophagia</taxon>
        <taxon>Cytophagales</taxon>
        <taxon>Hymenobacteraceae</taxon>
        <taxon>Pontibacter</taxon>
    </lineage>
</organism>
<keyword evidence="3" id="KW-1185">Reference proteome</keyword>
<evidence type="ECO:0000313" key="3">
    <source>
        <dbReference type="Proteomes" id="UP000033109"/>
    </source>
</evidence>
<feature type="domain" description="Glycosyl transferase family 1" evidence="1">
    <location>
        <begin position="211"/>
        <end position="403"/>
    </location>
</feature>
<dbReference type="Proteomes" id="UP000033109">
    <property type="component" value="Chromosome"/>
</dbReference>
<protein>
    <submittedName>
        <fullName evidence="2">Glycosyl transferase family 1</fullName>
    </submittedName>
</protein>
<gene>
    <name evidence="2" type="ORF">PKOR_13845</name>
</gene>
<dbReference type="AlphaFoldDB" id="A0A0E3ZGH4"/>
<dbReference type="RefSeq" id="WP_046311499.1">
    <property type="nucleotide sequence ID" value="NZ_CP009621.1"/>
</dbReference>
<sequence length="424" mass="47778">MRILRVIASMNPISGGPCQGIRNSVPELERQQVYNEVVCLDDPGAAFLLYDAFPIHALGPAKGPWNYSGKLVPWLMDNFCRFDIIIVHGLWLYHSYAVSKTLNIYKSQLNKHNEEGAKVPKLFVMPHGMLDPYFQKAAGRKLKAVRNWVYWKLIERKVVNEADGILFTCEEELQLARLPFHPYHPKREINVGYGITAPPLFNPAMRNAFLKKCPELENRPYFLFLSRIHEKKGVDFLIKAYSEVVSTKLKPKGECSIASILVDNAKISEFQDNEWPVLVIAGPGLETSYGVTIQQLAADSINMNNSVLFPGMLTGDAKWGAFYGCEAFVLPSHQENFGIAVAEALACFKPVLISNKVNIWQEVEEKGGGIVTDDSLEGTKDLLNSWQALSKKEKQEMSRKARKAYEELFAIEPHAARLLNSTKF</sequence>
<dbReference type="Pfam" id="PF00534">
    <property type="entry name" value="Glycos_transf_1"/>
    <property type="match status" value="1"/>
</dbReference>
<dbReference type="GO" id="GO:0016757">
    <property type="term" value="F:glycosyltransferase activity"/>
    <property type="evidence" value="ECO:0007669"/>
    <property type="project" value="InterPro"/>
</dbReference>
<accession>A0A0E3ZGH4</accession>
<name>A0A0E3ZGH4_9BACT</name>
<proteinExistence type="predicted"/>
<dbReference type="EMBL" id="CP009621">
    <property type="protein sequence ID" value="AKD03985.1"/>
    <property type="molecule type" value="Genomic_DNA"/>
</dbReference>
<dbReference type="InterPro" id="IPR001296">
    <property type="entry name" value="Glyco_trans_1"/>
</dbReference>
<dbReference type="HOGENOM" id="CLU_009583_2_1_10"/>
<dbReference type="PATRIC" id="fig|400092.3.peg.3016"/>
<dbReference type="SUPFAM" id="SSF53756">
    <property type="entry name" value="UDP-Glycosyltransferase/glycogen phosphorylase"/>
    <property type="match status" value="1"/>
</dbReference>
<evidence type="ECO:0000259" key="1">
    <source>
        <dbReference type="Pfam" id="PF00534"/>
    </source>
</evidence>
<dbReference type="PANTHER" id="PTHR12526">
    <property type="entry name" value="GLYCOSYLTRANSFERASE"/>
    <property type="match status" value="1"/>
</dbReference>
<keyword evidence="2" id="KW-0808">Transferase</keyword>
<evidence type="ECO:0000313" key="2">
    <source>
        <dbReference type="EMBL" id="AKD03985.1"/>
    </source>
</evidence>
<reference evidence="2 3" key="1">
    <citation type="journal article" date="2015" name="Sci. Rep.">
        <title>Unraveling adaptation of Pontibacter korlensis to radiation and infertility in desert through complete genome and comparative transcriptomic analysis.</title>
        <authorList>
            <person name="Dai J."/>
            <person name="Dai W."/>
            <person name="Qiu C."/>
            <person name="Yang Z."/>
            <person name="Zhang Y."/>
            <person name="Zhou M."/>
            <person name="Zhang L."/>
            <person name="Fang C."/>
            <person name="Gao Q."/>
            <person name="Yang Q."/>
            <person name="Li X."/>
            <person name="Wang Z."/>
            <person name="Wang Z."/>
            <person name="Jia Z."/>
            <person name="Chen X."/>
        </authorList>
    </citation>
    <scope>NUCLEOTIDE SEQUENCE [LARGE SCALE GENOMIC DNA]</scope>
    <source>
        <strain evidence="2 3">X14-1T</strain>
    </source>
</reference>
<dbReference type="KEGG" id="pko:PKOR_13845"/>
<dbReference type="STRING" id="400092.PKOR_13845"/>
<dbReference type="OrthoDB" id="9790710at2"/>